<dbReference type="PANTHER" id="PTHR30055:SF146">
    <property type="entry name" value="HTH-TYPE TRANSCRIPTIONAL DUAL REGULATOR CECR"/>
    <property type="match status" value="1"/>
</dbReference>
<reference evidence="4 5" key="1">
    <citation type="submission" date="2023-07" db="EMBL/GenBank/DDBJ databases">
        <title>Sorghum-associated microbial communities from plants grown in Nebraska, USA.</title>
        <authorList>
            <person name="Schachtman D."/>
        </authorList>
    </citation>
    <scope>NUCLEOTIDE SEQUENCE [LARGE SCALE GENOMIC DNA]</scope>
    <source>
        <strain evidence="4 5">DS2154</strain>
    </source>
</reference>
<dbReference type="SUPFAM" id="SSF48498">
    <property type="entry name" value="Tetracyclin repressor-like, C-terminal domain"/>
    <property type="match status" value="1"/>
</dbReference>
<evidence type="ECO:0000259" key="3">
    <source>
        <dbReference type="PROSITE" id="PS50977"/>
    </source>
</evidence>
<feature type="DNA-binding region" description="H-T-H motif" evidence="2">
    <location>
        <begin position="34"/>
        <end position="53"/>
    </location>
</feature>
<name>A0ABU1N4F9_9CAUL</name>
<keyword evidence="5" id="KW-1185">Reference proteome</keyword>
<feature type="domain" description="HTH tetR-type" evidence="3">
    <location>
        <begin position="11"/>
        <end position="71"/>
    </location>
</feature>
<dbReference type="Proteomes" id="UP001262754">
    <property type="component" value="Unassembled WGS sequence"/>
</dbReference>
<proteinExistence type="predicted"/>
<evidence type="ECO:0000313" key="4">
    <source>
        <dbReference type="EMBL" id="MDR6533307.1"/>
    </source>
</evidence>
<dbReference type="PRINTS" id="PR00455">
    <property type="entry name" value="HTHTETR"/>
</dbReference>
<protein>
    <submittedName>
        <fullName evidence="4">AcrR family transcriptional regulator</fullName>
    </submittedName>
</protein>
<dbReference type="InterPro" id="IPR001647">
    <property type="entry name" value="HTH_TetR"/>
</dbReference>
<evidence type="ECO:0000256" key="1">
    <source>
        <dbReference type="ARBA" id="ARBA00023125"/>
    </source>
</evidence>
<dbReference type="InterPro" id="IPR039536">
    <property type="entry name" value="TetR_C_Proteobacteria"/>
</dbReference>
<gene>
    <name evidence="4" type="ORF">J2800_004069</name>
</gene>
<dbReference type="PANTHER" id="PTHR30055">
    <property type="entry name" value="HTH-TYPE TRANSCRIPTIONAL REGULATOR RUTR"/>
    <property type="match status" value="1"/>
</dbReference>
<dbReference type="Gene3D" id="1.10.357.10">
    <property type="entry name" value="Tetracycline Repressor, domain 2"/>
    <property type="match status" value="1"/>
</dbReference>
<organism evidence="4 5">
    <name type="scientific">Caulobacter rhizosphaerae</name>
    <dbReference type="NCBI Taxonomy" id="2010972"/>
    <lineage>
        <taxon>Bacteria</taxon>
        <taxon>Pseudomonadati</taxon>
        <taxon>Pseudomonadota</taxon>
        <taxon>Alphaproteobacteria</taxon>
        <taxon>Caulobacterales</taxon>
        <taxon>Caulobacteraceae</taxon>
        <taxon>Caulobacter</taxon>
    </lineage>
</organism>
<accession>A0ABU1N4F9</accession>
<evidence type="ECO:0000313" key="5">
    <source>
        <dbReference type="Proteomes" id="UP001262754"/>
    </source>
</evidence>
<dbReference type="Pfam" id="PF00440">
    <property type="entry name" value="TetR_N"/>
    <property type="match status" value="1"/>
</dbReference>
<evidence type="ECO:0000256" key="2">
    <source>
        <dbReference type="PROSITE-ProRule" id="PRU00335"/>
    </source>
</evidence>
<dbReference type="PROSITE" id="PS50977">
    <property type="entry name" value="HTH_TETR_2"/>
    <property type="match status" value="1"/>
</dbReference>
<dbReference type="InterPro" id="IPR050109">
    <property type="entry name" value="HTH-type_TetR-like_transc_reg"/>
</dbReference>
<dbReference type="EMBL" id="JAVDRL010000012">
    <property type="protein sequence ID" value="MDR6533307.1"/>
    <property type="molecule type" value="Genomic_DNA"/>
</dbReference>
<keyword evidence="1 2" id="KW-0238">DNA-binding</keyword>
<dbReference type="Pfam" id="PF14246">
    <property type="entry name" value="TetR_C_7"/>
    <property type="match status" value="1"/>
</dbReference>
<dbReference type="RefSeq" id="WP_056762649.1">
    <property type="nucleotide sequence ID" value="NZ_BMLD01000001.1"/>
</dbReference>
<sequence>MLIGAVVNRSERKKTEILAAARGVFLREGYAAAGMEAVARMAGVSTATLYAYFPSKAKLFEIIVHDAVQHMAEPVRASARAKGDARVRLTSLALAYAALMSQPATRAMFRMIASERRRFEALADHALQGAHKALGGTAIALIEDLVASGELATDRPAGAAGQLLGMLDHATLMLGLAAGDEVRPARPLPDIANEAVETFLARYGV</sequence>
<comment type="caution">
    <text evidence="4">The sequence shown here is derived from an EMBL/GenBank/DDBJ whole genome shotgun (WGS) entry which is preliminary data.</text>
</comment>
<dbReference type="SUPFAM" id="SSF46689">
    <property type="entry name" value="Homeodomain-like"/>
    <property type="match status" value="1"/>
</dbReference>
<dbReference type="InterPro" id="IPR036271">
    <property type="entry name" value="Tet_transcr_reg_TetR-rel_C_sf"/>
</dbReference>
<dbReference type="InterPro" id="IPR009057">
    <property type="entry name" value="Homeodomain-like_sf"/>
</dbReference>